<dbReference type="Pfam" id="PF13306">
    <property type="entry name" value="LRR_5"/>
    <property type="match status" value="1"/>
</dbReference>
<accession>A0A2C9LIS6</accession>
<dbReference type="InterPro" id="IPR001611">
    <property type="entry name" value="Leu-rich_rpt"/>
</dbReference>
<dbReference type="GO" id="GO:0005886">
    <property type="term" value="C:plasma membrane"/>
    <property type="evidence" value="ECO:0007669"/>
    <property type="project" value="TreeGrafter"/>
</dbReference>
<sequence length="882" mass="100545">MSLDKSDFFQQNVRLDYLKSSKNDNSILQNLNFSVNSDSMCIEYELTVDCSNLHLKEINSSWFPNNTELIFLNDNILSKLVNSTFKQLIDLIQLDISNNKISHIGLLAFEGLTSLKYLSLANNEIAFDRGLTDVFKPLKNLETLNLIQKLPKQKSNVPADAFSDNKATAHRCMSHVIMNMNPIIGNPFALLAFTFAKNLETIFIVGHQCSYIASDSKDEYLDAIQNVEALDSREFNRYRRKGTWEHNKQLYKDKSSKNMRNVILRDINISINVGSECHVYNLTVDCSKLHLKEINSSWFSNNTEMILLNDNLLTRLVNSTFVHLSHLTHLDLSNNEILLIDLLAFDGLTSLKYLSLRHNSISFDAVSTNILKPLNNLQLLDLIQQPSAGITDVPVSLLQSLTRLRSLAINTFNSTLYFGPEFLNLTHLEVLEITGSTRNVTESSFKNVNGLKELIVRDMPLLKRMDDKVFVHLDKLTSLTLAYVSIDLQRVLALLWPFKGRSMSEIYLQGVTTTLYLPNLMKNGYITKKDLIYITDICLDTFTVIDCNIYYITADAFSNRTTWDRCLRNMYISRNPFIGSSFVFFPLVLLQNLTKLTVSEGIRTCQTFSPFPRLSFMEYFFQDISIHNLSFDGQTKFKNNLANQELSILNGTFYLYVSKSLIIWNLKRLVPGLSLQLDVTFCGADNLQYIDISDSGFHTFTGHIRGLSSVKTAIISGNDISILSEYFLDGIYGLENLAVSKCQLDRNFIALKSARILQNITKLKVLDISNNSLNGLSKGTFSRNSELLYLSLSGNQFKDIPFDYKTDVYIGYSDEDYRFPCVELREHLERNLKLSTFIIDRDLLASLDKASGIVDAINSCWRVLLVCSKSFLMDEDWSMFTL</sequence>
<keyword evidence="3" id="KW-0677">Repeat</keyword>
<dbReference type="Pfam" id="PF13855">
    <property type="entry name" value="LRR_8"/>
    <property type="match status" value="3"/>
</dbReference>
<feature type="domain" description="TIR" evidence="4">
    <location>
        <begin position="804"/>
        <end position="882"/>
    </location>
</feature>
<dbReference type="InterPro" id="IPR035897">
    <property type="entry name" value="Toll_tir_struct_dom_sf"/>
</dbReference>
<dbReference type="InterPro" id="IPR000157">
    <property type="entry name" value="TIR_dom"/>
</dbReference>
<keyword evidence="2" id="KW-0433">Leucine-rich repeat</keyword>
<dbReference type="EnsemblMetazoa" id="BGLB031420-RA">
    <property type="protein sequence ID" value="BGLB031420-PA"/>
    <property type="gene ID" value="BGLB031420"/>
</dbReference>
<evidence type="ECO:0000256" key="3">
    <source>
        <dbReference type="ARBA" id="ARBA00022737"/>
    </source>
</evidence>
<comment type="similarity">
    <text evidence="1">Belongs to the Toll-like receptor family.</text>
</comment>
<dbReference type="AlphaFoldDB" id="A0A2C9LIS6"/>
<dbReference type="SUPFAM" id="SSF52200">
    <property type="entry name" value="Toll/Interleukin receptor TIR domain"/>
    <property type="match status" value="1"/>
</dbReference>
<protein>
    <recommendedName>
        <fullName evidence="4">TIR domain-containing protein</fullName>
    </recommendedName>
</protein>
<dbReference type="PROSITE" id="PS51450">
    <property type="entry name" value="LRR"/>
    <property type="match status" value="2"/>
</dbReference>
<proteinExistence type="inferred from homology"/>
<evidence type="ECO:0000259" key="4">
    <source>
        <dbReference type="PROSITE" id="PS50104"/>
    </source>
</evidence>
<dbReference type="InterPro" id="IPR032675">
    <property type="entry name" value="LRR_dom_sf"/>
</dbReference>
<dbReference type="VEuPathDB" id="VectorBase:BGLAX_037525"/>
<gene>
    <name evidence="5" type="primary">106051325</name>
</gene>
<dbReference type="Gene3D" id="3.40.50.10140">
    <property type="entry name" value="Toll/interleukin-1 receptor homology (TIR) domain"/>
    <property type="match status" value="1"/>
</dbReference>
<dbReference type="PANTHER" id="PTHR24369">
    <property type="entry name" value="ANTIGEN BSP, PUTATIVE-RELATED"/>
    <property type="match status" value="1"/>
</dbReference>
<dbReference type="Gene3D" id="3.80.10.10">
    <property type="entry name" value="Ribonuclease Inhibitor"/>
    <property type="match status" value="4"/>
</dbReference>
<dbReference type="SUPFAM" id="SSF52058">
    <property type="entry name" value="L domain-like"/>
    <property type="match status" value="3"/>
</dbReference>
<dbReference type="OrthoDB" id="6162445at2759"/>
<dbReference type="InterPro" id="IPR003591">
    <property type="entry name" value="Leu-rich_rpt_typical-subtyp"/>
</dbReference>
<evidence type="ECO:0000313" key="6">
    <source>
        <dbReference type="Proteomes" id="UP000076420"/>
    </source>
</evidence>
<dbReference type="InterPro" id="IPR026906">
    <property type="entry name" value="LRR_5"/>
</dbReference>
<dbReference type="Proteomes" id="UP000076420">
    <property type="component" value="Unassembled WGS sequence"/>
</dbReference>
<name>A0A2C9LIS6_BIOGL</name>
<dbReference type="PANTHER" id="PTHR24369:SF217">
    <property type="entry name" value="LEUCINE-RICH REPEAT-CONTAINING PROTEIN 3B-LIKE"/>
    <property type="match status" value="1"/>
</dbReference>
<reference evidence="5" key="1">
    <citation type="submission" date="2020-05" db="UniProtKB">
        <authorList>
            <consortium name="EnsemblMetazoa"/>
        </authorList>
    </citation>
    <scope>IDENTIFICATION</scope>
    <source>
        <strain evidence="5">BB02</strain>
    </source>
</reference>
<dbReference type="InterPro" id="IPR050541">
    <property type="entry name" value="LRR_TM_domain-containing"/>
</dbReference>
<dbReference type="PROSITE" id="PS50104">
    <property type="entry name" value="TIR"/>
    <property type="match status" value="1"/>
</dbReference>
<evidence type="ECO:0000256" key="2">
    <source>
        <dbReference type="ARBA" id="ARBA00022614"/>
    </source>
</evidence>
<dbReference type="VEuPathDB" id="VectorBase:BGLAX_037982"/>
<evidence type="ECO:0000313" key="5">
    <source>
        <dbReference type="EnsemblMetazoa" id="BGLB031420-PA"/>
    </source>
</evidence>
<dbReference type="STRING" id="6526.A0A2C9LIS6"/>
<dbReference type="VEuPathDB" id="VectorBase:BGLB031420"/>
<dbReference type="KEGG" id="bgt:106051325"/>
<dbReference type="GO" id="GO:0007165">
    <property type="term" value="P:signal transduction"/>
    <property type="evidence" value="ECO:0007669"/>
    <property type="project" value="InterPro"/>
</dbReference>
<dbReference type="SMART" id="SM00369">
    <property type="entry name" value="LRR_TYP"/>
    <property type="match status" value="5"/>
</dbReference>
<dbReference type="SMART" id="SM00365">
    <property type="entry name" value="LRR_SD22"/>
    <property type="match status" value="5"/>
</dbReference>
<evidence type="ECO:0000256" key="1">
    <source>
        <dbReference type="ARBA" id="ARBA00009634"/>
    </source>
</evidence>
<organism evidence="5 6">
    <name type="scientific">Biomphalaria glabrata</name>
    <name type="common">Bloodfluke planorb</name>
    <name type="synonym">Freshwater snail</name>
    <dbReference type="NCBI Taxonomy" id="6526"/>
    <lineage>
        <taxon>Eukaryota</taxon>
        <taxon>Metazoa</taxon>
        <taxon>Spiralia</taxon>
        <taxon>Lophotrochozoa</taxon>
        <taxon>Mollusca</taxon>
        <taxon>Gastropoda</taxon>
        <taxon>Heterobranchia</taxon>
        <taxon>Euthyneura</taxon>
        <taxon>Panpulmonata</taxon>
        <taxon>Hygrophila</taxon>
        <taxon>Lymnaeoidea</taxon>
        <taxon>Planorbidae</taxon>
        <taxon>Biomphalaria</taxon>
    </lineage>
</organism>